<dbReference type="InterPro" id="IPR002885">
    <property type="entry name" value="PPR_rpt"/>
</dbReference>
<feature type="repeat" description="PPR" evidence="3">
    <location>
        <begin position="651"/>
        <end position="685"/>
    </location>
</feature>
<reference evidence="6" key="3">
    <citation type="submission" date="2015-04" db="UniProtKB">
        <authorList>
            <consortium name="EnsemblPlants"/>
        </authorList>
    </citation>
    <scope>IDENTIFICATION</scope>
    <source>
        <strain evidence="6">cv. Jemalong A17</strain>
    </source>
</reference>
<reference evidence="4 7" key="2">
    <citation type="journal article" date="2014" name="BMC Genomics">
        <title>An improved genome release (version Mt4.0) for the model legume Medicago truncatula.</title>
        <authorList>
            <person name="Tang H."/>
            <person name="Krishnakumar V."/>
            <person name="Bidwell S."/>
            <person name="Rosen B."/>
            <person name="Chan A."/>
            <person name="Zhou S."/>
            <person name="Gentzbittel L."/>
            <person name="Childs K.L."/>
            <person name="Yandell M."/>
            <person name="Gundlach H."/>
            <person name="Mayer K.F."/>
            <person name="Schwartz D.C."/>
            <person name="Town C.D."/>
        </authorList>
    </citation>
    <scope>GENOME REANNOTATION</scope>
    <source>
        <strain evidence="6 7">cv. Jemalong A17</strain>
    </source>
</reference>
<evidence type="ECO:0000256" key="1">
    <source>
        <dbReference type="ARBA" id="ARBA00007626"/>
    </source>
</evidence>
<dbReference type="eggNOG" id="KOG4197">
    <property type="taxonomic scope" value="Eukaryota"/>
</dbReference>
<dbReference type="PANTHER" id="PTHR47447">
    <property type="entry name" value="OS03G0856100 PROTEIN"/>
    <property type="match status" value="1"/>
</dbReference>
<feature type="repeat" description="PPR" evidence="3">
    <location>
        <begin position="512"/>
        <end position="546"/>
    </location>
</feature>
<feature type="repeat" description="PPR" evidence="3">
    <location>
        <begin position="223"/>
        <end position="257"/>
    </location>
</feature>
<evidence type="ECO:0000313" key="4">
    <source>
        <dbReference type="EMBL" id="AES94779.1"/>
    </source>
</evidence>
<dbReference type="Pfam" id="PF13041">
    <property type="entry name" value="PPR_2"/>
    <property type="match status" value="4"/>
</dbReference>
<feature type="repeat" description="PPR" evidence="3">
    <location>
        <begin position="258"/>
        <end position="292"/>
    </location>
</feature>
<feature type="repeat" description="PPR" evidence="3">
    <location>
        <begin position="394"/>
        <end position="428"/>
    </location>
</feature>
<keyword evidence="7" id="KW-1185">Reference proteome</keyword>
<evidence type="ECO:0000313" key="5">
    <source>
        <dbReference type="EMBL" id="RHN54080.1"/>
    </source>
</evidence>
<keyword evidence="2" id="KW-0677">Repeat</keyword>
<reference evidence="4 7" key="1">
    <citation type="journal article" date="2011" name="Nature">
        <title>The Medicago genome provides insight into the evolution of rhizobial symbioses.</title>
        <authorList>
            <person name="Young N.D."/>
            <person name="Debelle F."/>
            <person name="Oldroyd G.E."/>
            <person name="Geurts R."/>
            <person name="Cannon S.B."/>
            <person name="Udvardi M.K."/>
            <person name="Benedito V.A."/>
            <person name="Mayer K.F."/>
            <person name="Gouzy J."/>
            <person name="Schoof H."/>
            <person name="Van de Peer Y."/>
            <person name="Proost S."/>
            <person name="Cook D.R."/>
            <person name="Meyers B.C."/>
            <person name="Spannagl M."/>
            <person name="Cheung F."/>
            <person name="De Mita S."/>
            <person name="Krishnakumar V."/>
            <person name="Gundlach H."/>
            <person name="Zhou S."/>
            <person name="Mudge J."/>
            <person name="Bharti A.K."/>
            <person name="Murray J.D."/>
            <person name="Naoumkina M.A."/>
            <person name="Rosen B."/>
            <person name="Silverstein K.A."/>
            <person name="Tang H."/>
            <person name="Rombauts S."/>
            <person name="Zhao P.X."/>
            <person name="Zhou P."/>
            <person name="Barbe V."/>
            <person name="Bardou P."/>
            <person name="Bechner M."/>
            <person name="Bellec A."/>
            <person name="Berger A."/>
            <person name="Berges H."/>
            <person name="Bidwell S."/>
            <person name="Bisseling T."/>
            <person name="Choisne N."/>
            <person name="Couloux A."/>
            <person name="Denny R."/>
            <person name="Deshpande S."/>
            <person name="Dai X."/>
            <person name="Doyle J.J."/>
            <person name="Dudez A.M."/>
            <person name="Farmer A.D."/>
            <person name="Fouteau S."/>
            <person name="Franken C."/>
            <person name="Gibelin C."/>
            <person name="Gish J."/>
            <person name="Goldstein S."/>
            <person name="Gonzalez A.J."/>
            <person name="Green P.J."/>
            <person name="Hallab A."/>
            <person name="Hartog M."/>
            <person name="Hua A."/>
            <person name="Humphray S.J."/>
            <person name="Jeong D.H."/>
            <person name="Jing Y."/>
            <person name="Jocker A."/>
            <person name="Kenton S.M."/>
            <person name="Kim D.J."/>
            <person name="Klee K."/>
            <person name="Lai H."/>
            <person name="Lang C."/>
            <person name="Lin S."/>
            <person name="Macmil S.L."/>
            <person name="Magdelenat G."/>
            <person name="Matthews L."/>
            <person name="McCorrison J."/>
            <person name="Monaghan E.L."/>
            <person name="Mun J.H."/>
            <person name="Najar F.Z."/>
            <person name="Nicholson C."/>
            <person name="Noirot C."/>
            <person name="O'Bleness M."/>
            <person name="Paule C.R."/>
            <person name="Poulain J."/>
            <person name="Prion F."/>
            <person name="Qin B."/>
            <person name="Qu C."/>
            <person name="Retzel E.F."/>
            <person name="Riddle C."/>
            <person name="Sallet E."/>
            <person name="Samain S."/>
            <person name="Samson N."/>
            <person name="Sanders I."/>
            <person name="Saurat O."/>
            <person name="Scarpelli C."/>
            <person name="Schiex T."/>
            <person name="Segurens B."/>
            <person name="Severin A.J."/>
            <person name="Sherrier D.J."/>
            <person name="Shi R."/>
            <person name="Sims S."/>
            <person name="Singer S.R."/>
            <person name="Sinharoy S."/>
            <person name="Sterck L."/>
            <person name="Viollet A."/>
            <person name="Wang B.B."/>
            <person name="Wang K."/>
            <person name="Wang M."/>
            <person name="Wang X."/>
            <person name="Warfsmann J."/>
            <person name="Weissenbach J."/>
            <person name="White D.D."/>
            <person name="White J.D."/>
            <person name="Wiley G.B."/>
            <person name="Wincker P."/>
            <person name="Xing Y."/>
            <person name="Yang L."/>
            <person name="Yao Z."/>
            <person name="Ying F."/>
            <person name="Zhai J."/>
            <person name="Zhou L."/>
            <person name="Zuber A."/>
            <person name="Denarie J."/>
            <person name="Dixon R.A."/>
            <person name="May G.D."/>
            <person name="Schwartz D.C."/>
            <person name="Rogers J."/>
            <person name="Quetier F."/>
            <person name="Town C.D."/>
            <person name="Roe B.A."/>
        </authorList>
    </citation>
    <scope>NUCLEOTIDE SEQUENCE [LARGE SCALE GENOMIC DNA]</scope>
    <source>
        <strain evidence="4">A17</strain>
        <strain evidence="6 7">cv. Jemalong A17</strain>
    </source>
</reference>
<feature type="repeat" description="PPR" evidence="3">
    <location>
        <begin position="188"/>
        <end position="222"/>
    </location>
</feature>
<dbReference type="EMBL" id="CM001221">
    <property type="protein sequence ID" value="AES94779.1"/>
    <property type="molecule type" value="Genomic_DNA"/>
</dbReference>
<dbReference type="GO" id="GO:0003729">
    <property type="term" value="F:mRNA binding"/>
    <property type="evidence" value="ECO:0000318"/>
    <property type="project" value="GO_Central"/>
</dbReference>
<protein>
    <submittedName>
        <fullName evidence="4">PPR containing plant-like protein</fullName>
    </submittedName>
    <submittedName>
        <fullName evidence="5">Putative tetratricopeptide-like helical domain-containing protein</fullName>
    </submittedName>
</protein>
<proteinExistence type="inferred from homology"/>
<accession>G7K9D6</accession>
<dbReference type="PaxDb" id="3880-AES94779"/>
<gene>
    <name evidence="6" type="primary">11424792</name>
    <name evidence="4" type="ordered locus">MTR_5g018230</name>
    <name evidence="5" type="ORF">MtrunA17_Chr5g0402791</name>
</gene>
<organism evidence="4 7">
    <name type="scientific">Medicago truncatula</name>
    <name type="common">Barrel medic</name>
    <name type="synonym">Medicago tribuloides</name>
    <dbReference type="NCBI Taxonomy" id="3880"/>
    <lineage>
        <taxon>Eukaryota</taxon>
        <taxon>Viridiplantae</taxon>
        <taxon>Streptophyta</taxon>
        <taxon>Embryophyta</taxon>
        <taxon>Tracheophyta</taxon>
        <taxon>Spermatophyta</taxon>
        <taxon>Magnoliopsida</taxon>
        <taxon>eudicotyledons</taxon>
        <taxon>Gunneridae</taxon>
        <taxon>Pentapetalae</taxon>
        <taxon>rosids</taxon>
        <taxon>fabids</taxon>
        <taxon>Fabales</taxon>
        <taxon>Fabaceae</taxon>
        <taxon>Papilionoideae</taxon>
        <taxon>50 kb inversion clade</taxon>
        <taxon>NPAAA clade</taxon>
        <taxon>Hologalegina</taxon>
        <taxon>IRL clade</taxon>
        <taxon>Trifolieae</taxon>
        <taxon>Medicago</taxon>
    </lineage>
</organism>
<dbReference type="Proteomes" id="UP000002051">
    <property type="component" value="Chromosome 5"/>
</dbReference>
<dbReference type="OMA" id="DHLPKKY"/>
<dbReference type="Pfam" id="PF01535">
    <property type="entry name" value="PPR"/>
    <property type="match status" value="5"/>
</dbReference>
<dbReference type="Pfam" id="PF12854">
    <property type="entry name" value="PPR_1"/>
    <property type="match status" value="1"/>
</dbReference>
<comment type="similarity">
    <text evidence="1">Belongs to the PPR family. P subfamily.</text>
</comment>
<dbReference type="PROSITE" id="PS51375">
    <property type="entry name" value="PPR"/>
    <property type="match status" value="12"/>
</dbReference>
<feature type="repeat" description="PPR" evidence="3">
    <location>
        <begin position="476"/>
        <end position="510"/>
    </location>
</feature>
<reference evidence="5" key="4">
    <citation type="journal article" date="2018" name="Nat. Plants">
        <title>Whole-genome landscape of Medicago truncatula symbiotic genes.</title>
        <authorList>
            <person name="Pecrix Y."/>
            <person name="Gamas P."/>
            <person name="Carrere S."/>
        </authorList>
    </citation>
    <scope>NUCLEOTIDE SEQUENCE</scope>
    <source>
        <tissue evidence="5">Leaves</tissue>
    </source>
</reference>
<evidence type="ECO:0000313" key="6">
    <source>
        <dbReference type="EnsemblPlants" id="AES94779"/>
    </source>
</evidence>
<dbReference type="AlphaFoldDB" id="G7K9D6"/>
<evidence type="ECO:0000256" key="3">
    <source>
        <dbReference type="PROSITE-ProRule" id="PRU00708"/>
    </source>
</evidence>
<dbReference type="EMBL" id="PSQE01000005">
    <property type="protein sequence ID" value="RHN54080.1"/>
    <property type="molecule type" value="Genomic_DNA"/>
</dbReference>
<dbReference type="EnsemblPlants" id="AES94779">
    <property type="protein sequence ID" value="AES94779"/>
    <property type="gene ID" value="MTR_5g018230"/>
</dbReference>
<dbReference type="Proteomes" id="UP000265566">
    <property type="component" value="Chromosome 5"/>
</dbReference>
<sequence length="749" mass="85821">MLKKAFETPRFFGFRRNHNNSLTTSSVSSDQRGIRFCIWVALKFENLSYEPYCLVNRIIFHKNWYSIYWEALELLKKNGVLVTSDSVRALVRSYSHMGYTEKAIESFSRMREFGIEPDAHMYNTILRDVLNEKLLELALALYTTMLKSNVEPNFYTYNMLIDGFCKRGEVKGAQEMLDEMKRVGIVPCVLSTTSILYGCCQANNVDEAHKLFNDMKETSYPPDMISCNVVLNGFCKMGRLEEALSFVWMIKNDGFSLNRNSYASLINAFFKARRYREAHACYTKMFKEGIVPDVVLYAIMIRGLSKEGRVGEAAKMLEEMTQIGLTPDSYCYNAVIQGLCDVDLLNRAQSLSLEISEHNVCTHTILICEMCKRGMVAEAQELFNQMEKLGCEPSVVTFNTLINGLCKAKNLEKAKNLFCKLEVGRRHSLHLSLSQGSGQVSDSARLLKKAKEMCEAGQILRAYKLITDLAGEVKPDIITYNILLNALCMDREVNAAYNFFEFLQKKGYPSPDNVTYGTIIKGLFMVDREDEAFKVFQRMQKTGSEPTLSVYRTLMTCLCRKSKVSRAFTLYLEHLKSLPSRDNDSISTLEKYLFGEKLEQVIRGLLELDFKARDFKLAPYTILLIGFCQAGKVSEALIILSVLDEFNIKINATSCVHLIRGLCKEQRLHDAVKIFLYSLEKGFMLKPMICNHLLTCLLYSRDYKECAVDLIDRMESFGYRLNSEEFATTLTLLHHYQKGRKRKITIRKD</sequence>
<dbReference type="Gene3D" id="1.25.40.10">
    <property type="entry name" value="Tetratricopeptide repeat domain"/>
    <property type="match status" value="6"/>
</dbReference>
<feature type="repeat" description="PPR" evidence="3">
    <location>
        <begin position="293"/>
        <end position="327"/>
    </location>
</feature>
<dbReference type="HOGENOM" id="CLU_002706_49_2_1"/>
<feature type="repeat" description="PPR" evidence="3">
    <location>
        <begin position="83"/>
        <end position="117"/>
    </location>
</feature>
<name>G7K9D6_MEDTR</name>
<dbReference type="InterPro" id="IPR011990">
    <property type="entry name" value="TPR-like_helical_dom_sf"/>
</dbReference>
<dbReference type="Gramene" id="rna29062">
    <property type="protein sequence ID" value="RHN54080.1"/>
    <property type="gene ID" value="gene29062"/>
</dbReference>
<evidence type="ECO:0000256" key="2">
    <source>
        <dbReference type="ARBA" id="ARBA00022737"/>
    </source>
</evidence>
<dbReference type="SUPFAM" id="SSF81901">
    <property type="entry name" value="HCP-like"/>
    <property type="match status" value="2"/>
</dbReference>
<dbReference type="OrthoDB" id="185373at2759"/>
<dbReference type="KEGG" id="mtr:11424792"/>
<feature type="repeat" description="PPR" evidence="3">
    <location>
        <begin position="118"/>
        <end position="152"/>
    </location>
</feature>
<feature type="repeat" description="PPR" evidence="3">
    <location>
        <begin position="153"/>
        <end position="187"/>
    </location>
</feature>
<evidence type="ECO:0000313" key="7">
    <source>
        <dbReference type="Proteomes" id="UP000002051"/>
    </source>
</evidence>
<dbReference type="PANTHER" id="PTHR47447:SF28">
    <property type="entry name" value="PENTACOTRIPEPTIDE-REPEAT REGION OF PRORP DOMAIN-CONTAINING PROTEIN"/>
    <property type="match status" value="1"/>
</dbReference>
<feature type="repeat" description="PPR" evidence="3">
    <location>
        <begin position="359"/>
        <end position="393"/>
    </location>
</feature>
<dbReference type="NCBIfam" id="TIGR00756">
    <property type="entry name" value="PPR"/>
    <property type="match status" value="10"/>
</dbReference>